<evidence type="ECO:0000259" key="2">
    <source>
        <dbReference type="Pfam" id="PF26078"/>
    </source>
</evidence>
<dbReference type="PANTHER" id="PTHR37829">
    <property type="entry name" value="PHAGE-LIKE ELEMENT PBSX PROTEIN XKDT"/>
    <property type="match status" value="1"/>
</dbReference>
<dbReference type="InterPro" id="IPR052399">
    <property type="entry name" value="Phage_Baseplate_Assmbl_Protein"/>
</dbReference>
<dbReference type="Pfam" id="PF26078">
    <property type="entry name" value="Baseplate_J_M"/>
    <property type="match status" value="1"/>
</dbReference>
<feature type="domain" description="Baseplate J-like C-terminal" evidence="3">
    <location>
        <begin position="265"/>
        <end position="364"/>
    </location>
</feature>
<organism evidence="4">
    <name type="scientific">Siphoviridae sp. ctrG012</name>
    <dbReference type="NCBI Taxonomy" id="2826475"/>
    <lineage>
        <taxon>Viruses</taxon>
        <taxon>Duplodnaviria</taxon>
        <taxon>Heunggongvirae</taxon>
        <taxon>Uroviricota</taxon>
        <taxon>Caudoviricetes</taxon>
    </lineage>
</organism>
<sequence>MYEDQTSQVIEKRMLDAVSPSVDKREGSIIHDATAPVSIELELMYAALDWFMKNTFGDTAERKFLIERALERGLVPYKATMAVVRGIFTPVTLEIPIGHRFSCDGINYAVTEKLKAGSYLLRCETVGISGNKATGMLVPIDHLPGLQSAKIETLTIPAVDDEDTEVFRQRYLKSFETQAYGGNIADYKEKVLSISGVGGVKVYPVWNGGGTVKVVFYTSEFKSPDEEFVNKVQEILDPVPYHQQGVGVAPIGHYVTAAGVTEKAINIKAKISVKNGFVLNDIKPKVTETINDYLKGLNFEWKDTQTVSVNEFTNIGLIIRVAKIESCILDVTGVLDVEETTINGSKRNLQLGVDEIVKLGELTYE</sequence>
<evidence type="ECO:0000256" key="1">
    <source>
        <dbReference type="ARBA" id="ARBA00038087"/>
    </source>
</evidence>
<proteinExistence type="inferred from homology"/>
<dbReference type="EMBL" id="BK014857">
    <property type="protein sequence ID" value="DAD79064.1"/>
    <property type="molecule type" value="Genomic_DNA"/>
</dbReference>
<dbReference type="PANTHER" id="PTHR37829:SF3">
    <property type="entry name" value="PROTEIN JAYE-RELATED"/>
    <property type="match status" value="1"/>
</dbReference>
<dbReference type="InterPro" id="IPR058531">
    <property type="entry name" value="Baseplate_J_M"/>
</dbReference>
<accession>A0A8S5MA78</accession>
<feature type="domain" description="Baseplate J-like central" evidence="2">
    <location>
        <begin position="179"/>
        <end position="258"/>
    </location>
</feature>
<name>A0A8S5MA78_9CAUD</name>
<comment type="similarity">
    <text evidence="1">Belongs to the Mu gp47/PBSX XkdT family.</text>
</comment>
<evidence type="ECO:0000313" key="4">
    <source>
        <dbReference type="EMBL" id="DAD79064.1"/>
    </source>
</evidence>
<evidence type="ECO:0000259" key="3">
    <source>
        <dbReference type="Pfam" id="PF26079"/>
    </source>
</evidence>
<dbReference type="InterPro" id="IPR058530">
    <property type="entry name" value="Baseplate_J-like_C"/>
</dbReference>
<reference evidence="4" key="1">
    <citation type="journal article" date="2021" name="Proc. Natl. Acad. Sci. U.S.A.">
        <title>A Catalog of Tens of Thousands of Viruses from Human Metagenomes Reveals Hidden Associations with Chronic Diseases.</title>
        <authorList>
            <person name="Tisza M.J."/>
            <person name="Buck C.B."/>
        </authorList>
    </citation>
    <scope>NUCLEOTIDE SEQUENCE</scope>
    <source>
        <strain evidence="4">CtrG012</strain>
    </source>
</reference>
<protein>
    <submittedName>
        <fullName evidence="4">Baseplate J like protein</fullName>
    </submittedName>
</protein>
<dbReference type="Pfam" id="PF26079">
    <property type="entry name" value="Baseplate_J_C"/>
    <property type="match status" value="1"/>
</dbReference>